<dbReference type="AlphaFoldDB" id="A0AAE3IKH7"/>
<reference evidence="2" key="1">
    <citation type="submission" date="2022-10" db="EMBL/GenBank/DDBJ databases">
        <authorList>
            <person name="Kim H.S."/>
            <person name="Kim J.-S."/>
            <person name="Suh M.K."/>
            <person name="Eom M.K."/>
            <person name="Lee J.-S."/>
        </authorList>
    </citation>
    <scope>NUCLEOTIDE SEQUENCE</scope>
    <source>
        <strain evidence="2">LIP-5</strain>
    </source>
</reference>
<dbReference type="EMBL" id="JAOTPL010000002">
    <property type="protein sequence ID" value="MCU7693349.1"/>
    <property type="molecule type" value="Genomic_DNA"/>
</dbReference>
<keyword evidence="3" id="KW-1185">Reference proteome</keyword>
<name>A0AAE3IKH7_9BACT</name>
<comment type="caution">
    <text evidence="2">The sequence shown here is derived from an EMBL/GenBank/DDBJ whole genome shotgun (WGS) entry which is preliminary data.</text>
</comment>
<feature type="chain" id="PRO_5042225243" description="Long-chain fatty acid transport protein" evidence="1">
    <location>
        <begin position="29"/>
        <end position="481"/>
    </location>
</feature>
<organism evidence="2 3">
    <name type="scientific">Haoranjiania flava</name>
    <dbReference type="NCBI Taxonomy" id="1856322"/>
    <lineage>
        <taxon>Bacteria</taxon>
        <taxon>Pseudomonadati</taxon>
        <taxon>Bacteroidota</taxon>
        <taxon>Chitinophagia</taxon>
        <taxon>Chitinophagales</taxon>
        <taxon>Chitinophagaceae</taxon>
        <taxon>Haoranjiania</taxon>
    </lineage>
</organism>
<evidence type="ECO:0008006" key="4">
    <source>
        <dbReference type="Google" id="ProtNLM"/>
    </source>
</evidence>
<dbReference type="RefSeq" id="WP_263036835.1">
    <property type="nucleotide sequence ID" value="NZ_JAOTPL010000002.1"/>
</dbReference>
<feature type="signal peptide" evidence="1">
    <location>
        <begin position="1"/>
        <end position="28"/>
    </location>
</feature>
<accession>A0AAE3IKH7</accession>
<keyword evidence="1" id="KW-0732">Signal</keyword>
<proteinExistence type="predicted"/>
<protein>
    <recommendedName>
        <fullName evidence="4">Long-chain fatty acid transport protein</fullName>
    </recommendedName>
</protein>
<dbReference type="Proteomes" id="UP001209317">
    <property type="component" value="Unassembled WGS sequence"/>
</dbReference>
<evidence type="ECO:0000313" key="3">
    <source>
        <dbReference type="Proteomes" id="UP001209317"/>
    </source>
</evidence>
<gene>
    <name evidence="2" type="ORF">OD355_02325</name>
</gene>
<evidence type="ECO:0000256" key="1">
    <source>
        <dbReference type="SAM" id="SignalP"/>
    </source>
</evidence>
<sequence length="481" mass="53223">MLSVKSIQNKKYFLFACLAILLAVNTQAQENSPFSRYGLGDLFPSQSAQYRAIGGMTSAQGNSLHLVNPNIGTLSLNPANPASYGILRTQPNRQGGNVNYDLGIIGDMRTLKSVNPSKAYNSANLMPAYFTLAFPIAQSGMGIALGIKPVTRVSYSLSTRTQWRQGPQPVKLDTLNSRNLGEGGINQVFLGVGKAFGDFRIGVNGAYNFGKKDISTLTSLSNDTFQYATSSKNIKTIYRGFTWDAGMQYTIKLKEVTDPVSKIRSTYNLDLGVNGSISQKLNARREIAYYKIGFNADDQYGDNPRIIDTISFKENSKGQVTLPTSLNGGFMFNKYLMGVQKYGFGAEYNTTNWSQYRDVENIADTALSNSWMIRAGGYFIPDPLRGASLFSTARYSIGGYYGKDYINVGNTSKDGYDIMAVTFGFGFNLRKQMYSNQKSVVNTAFEIGRRGSNRNNVSENFYKISVGFSLSDIWFLKSRYD</sequence>
<evidence type="ECO:0000313" key="2">
    <source>
        <dbReference type="EMBL" id="MCU7693349.1"/>
    </source>
</evidence>